<name>A0A0V1CAU5_TRIBR</name>
<dbReference type="Pfam" id="PF01858">
    <property type="entry name" value="RB_A"/>
    <property type="match status" value="1"/>
</dbReference>
<dbReference type="SMART" id="SM01367">
    <property type="entry name" value="DUF3452"/>
    <property type="match status" value="1"/>
</dbReference>
<evidence type="ECO:0000256" key="2">
    <source>
        <dbReference type="ARBA" id="ARBA00009475"/>
    </source>
</evidence>
<dbReference type="SMART" id="SM01368">
    <property type="entry name" value="RB_A"/>
    <property type="match status" value="1"/>
</dbReference>
<sequence>MEGTTEENLELQFRELCKSLSLGDARIDIAWRGFEAVRRQCLLSDDPMKWLACSVYVACWLCSSSVAPPADRKALPVDIMKTFNVPIVQFFDSIVKWVDMANMTPRSYQHVVRLENSFAVSTVLFSRFLSIFSKLISTDDVKISSADGGEYSTPCKKLKSNDDPVTSQSMKEFAWLLWIYIRKSIGGISDNLIHGFNLLLCMFDTVISNVSLVEEKELFKVDSLPTCDGRLLDALCLKFDAVVMDVKFARAEWWAPKLQALIASSILKGDSKTFTSLLTGDNFRFNLDSLHKHYEELLLKKGDLDERIFLNEVDYSLLQSGAKKKSPSRTPDKSESTSHAEFCLSLVKPVVMRTPLSCRYPPKQQDDLLLVDGDNPRVSEPVAALQAMIESYRDVRDGFLRIAFSQVTPNPMCYVFSLMDAMGEEFINAYKLLSKDADDLEHSLAVAVQRRHCADGLFQRLLTKIVRTERNRSSILDLSEAIVHEEFVFSLYAVCVELVLFTYGSGDLFPWAMENVVHQTPFHFYKVIEVVIKNEKELSRDCVKHLNIIEERILEELVWEESSPLWTETGECRVPTSVEISSKSPRIMHYYRPVQKFAFARNGRPICRRLEMNRTSSIRFNSTLARPTGGSSAAEHMIKISTVNVAKKPIPAIAVTELANQEKSQSVAEETRSPSSTITMFFKKLYYLISIRLNDLCDRFRVAENVKLQTWALIERVLCSHMTLLKGRHLDQIIMCCLYAMSKATHNEALFRDIISIYRGQPQAKSRVYRCVRLDPATTGNSNNSKGDDNDEAVPQQQQQQQQHAITSHVEYGDITEFYNRNFIDVVRGDIASMLQTDSEGGEPTPPVSPFPTNRLMSVTKKSVTCGIYLSPLKVVPPVHSSPIRPMRYSFYRSSIRDLKMINTMMDSSSERGVERVGPPVRRALFGRGAPEPPTQRKWARPSSTNL</sequence>
<feature type="domain" description="Retinoblastoma-associated protein N-terminal" evidence="9">
    <location>
        <begin position="65"/>
        <end position="209"/>
    </location>
</feature>
<keyword evidence="3" id="KW-0678">Repressor</keyword>
<evidence type="ECO:0000256" key="5">
    <source>
        <dbReference type="ARBA" id="ARBA00023163"/>
    </source>
</evidence>
<keyword evidence="5" id="KW-0804">Transcription</keyword>
<keyword evidence="6" id="KW-0539">Nucleus</keyword>
<dbReference type="OMA" id="AILCELH"/>
<dbReference type="Pfam" id="PF01857">
    <property type="entry name" value="RB_B"/>
    <property type="match status" value="1"/>
</dbReference>
<evidence type="ECO:0000256" key="4">
    <source>
        <dbReference type="ARBA" id="ARBA00023015"/>
    </source>
</evidence>
<dbReference type="PANTHER" id="PTHR13742:SF17">
    <property type="entry name" value="RE32990P-RELATED"/>
    <property type="match status" value="1"/>
</dbReference>
<dbReference type="InterPro" id="IPR028309">
    <property type="entry name" value="RB_fam"/>
</dbReference>
<feature type="region of interest" description="Disordered" evidence="8">
    <location>
        <begin position="775"/>
        <end position="806"/>
    </location>
</feature>
<evidence type="ECO:0000256" key="6">
    <source>
        <dbReference type="ARBA" id="ARBA00023242"/>
    </source>
</evidence>
<dbReference type="Gene3D" id="1.10.472.140">
    <property type="match status" value="1"/>
</dbReference>
<dbReference type="Gene3D" id="1.10.472.10">
    <property type="entry name" value="Cyclin-like"/>
    <property type="match status" value="2"/>
</dbReference>
<dbReference type="EMBL" id="JYDI01000287">
    <property type="protein sequence ID" value="KRY46443.1"/>
    <property type="molecule type" value="Genomic_DNA"/>
</dbReference>
<gene>
    <name evidence="11" type="primary">Rbl1</name>
    <name evidence="11" type="ORF">T03_18168</name>
</gene>
<dbReference type="GO" id="GO:0006357">
    <property type="term" value="P:regulation of transcription by RNA polymerase II"/>
    <property type="evidence" value="ECO:0007669"/>
    <property type="project" value="InterPro"/>
</dbReference>
<reference evidence="11 12" key="1">
    <citation type="submission" date="2015-01" db="EMBL/GenBank/DDBJ databases">
        <title>Evolution of Trichinella species and genotypes.</title>
        <authorList>
            <person name="Korhonen P.K."/>
            <person name="Edoardo P."/>
            <person name="Giuseppe L.R."/>
            <person name="Gasser R.B."/>
        </authorList>
    </citation>
    <scope>NUCLEOTIDE SEQUENCE [LARGE SCALE GENOMIC DNA]</scope>
    <source>
        <strain evidence="11">ISS120</strain>
    </source>
</reference>
<dbReference type="CDD" id="cd20548">
    <property type="entry name" value="CYCLIN_RB-like"/>
    <property type="match status" value="1"/>
</dbReference>
<evidence type="ECO:0000256" key="8">
    <source>
        <dbReference type="SAM" id="MobiDB-lite"/>
    </source>
</evidence>
<comment type="caution">
    <text evidence="11">The sequence shown here is derived from an EMBL/GenBank/DDBJ whole genome shotgun (WGS) entry which is preliminary data.</text>
</comment>
<protein>
    <submittedName>
        <fullName evidence="11">Retinoblastoma-like protein 1</fullName>
    </submittedName>
</protein>
<dbReference type="InterPro" id="IPR002719">
    <property type="entry name" value="RB_B"/>
</dbReference>
<evidence type="ECO:0000256" key="3">
    <source>
        <dbReference type="ARBA" id="ARBA00022491"/>
    </source>
</evidence>
<keyword evidence="7" id="KW-0131">Cell cycle</keyword>
<dbReference type="InterPro" id="IPR036915">
    <property type="entry name" value="Cyclin-like_sf"/>
</dbReference>
<dbReference type="GO" id="GO:2000134">
    <property type="term" value="P:negative regulation of G1/S transition of mitotic cell cycle"/>
    <property type="evidence" value="ECO:0007669"/>
    <property type="project" value="TreeGrafter"/>
</dbReference>
<dbReference type="GO" id="GO:0005634">
    <property type="term" value="C:nucleus"/>
    <property type="evidence" value="ECO:0007669"/>
    <property type="project" value="UniProtKB-SubCell"/>
</dbReference>
<dbReference type="Proteomes" id="UP000054653">
    <property type="component" value="Unassembled WGS sequence"/>
</dbReference>
<feature type="domain" description="Retinoblastoma-associated protein A-box" evidence="10">
    <location>
        <begin position="380"/>
        <end position="569"/>
    </location>
</feature>
<dbReference type="GO" id="GO:0000977">
    <property type="term" value="F:RNA polymerase II transcription regulatory region sequence-specific DNA binding"/>
    <property type="evidence" value="ECO:0007669"/>
    <property type="project" value="TreeGrafter"/>
</dbReference>
<keyword evidence="12" id="KW-1185">Reference proteome</keyword>
<dbReference type="GO" id="GO:0005667">
    <property type="term" value="C:transcription regulator complex"/>
    <property type="evidence" value="ECO:0007669"/>
    <property type="project" value="TreeGrafter"/>
</dbReference>
<dbReference type="SUPFAM" id="SSF47954">
    <property type="entry name" value="Cyclin-like"/>
    <property type="match status" value="2"/>
</dbReference>
<proteinExistence type="inferred from homology"/>
<dbReference type="InterPro" id="IPR002720">
    <property type="entry name" value="RB_A"/>
</dbReference>
<comment type="similarity">
    <text evidence="2">Belongs to the retinoblastoma protein (RB) family.</text>
</comment>
<dbReference type="PANTHER" id="PTHR13742">
    <property type="entry name" value="RETINOBLASTOMA-ASSOCIATED PROTEIN RB -RELATED"/>
    <property type="match status" value="1"/>
</dbReference>
<dbReference type="GO" id="GO:0030154">
    <property type="term" value="P:cell differentiation"/>
    <property type="evidence" value="ECO:0007669"/>
    <property type="project" value="TreeGrafter"/>
</dbReference>
<evidence type="ECO:0000313" key="12">
    <source>
        <dbReference type="Proteomes" id="UP000054653"/>
    </source>
</evidence>
<comment type="subcellular location">
    <subcellularLocation>
        <location evidence="1">Nucleus</location>
    </subcellularLocation>
</comment>
<organism evidence="11 12">
    <name type="scientific">Trichinella britovi</name>
    <name type="common">Parasitic roundworm</name>
    <dbReference type="NCBI Taxonomy" id="45882"/>
    <lineage>
        <taxon>Eukaryota</taxon>
        <taxon>Metazoa</taxon>
        <taxon>Ecdysozoa</taxon>
        <taxon>Nematoda</taxon>
        <taxon>Enoplea</taxon>
        <taxon>Dorylaimia</taxon>
        <taxon>Trichinellida</taxon>
        <taxon>Trichinellidae</taxon>
        <taxon>Trichinella</taxon>
    </lineage>
</organism>
<evidence type="ECO:0000256" key="1">
    <source>
        <dbReference type="ARBA" id="ARBA00004123"/>
    </source>
</evidence>
<dbReference type="GO" id="GO:0000785">
    <property type="term" value="C:chromatin"/>
    <property type="evidence" value="ECO:0007669"/>
    <property type="project" value="TreeGrafter"/>
</dbReference>
<evidence type="ECO:0000256" key="7">
    <source>
        <dbReference type="ARBA" id="ARBA00023306"/>
    </source>
</evidence>
<dbReference type="STRING" id="45882.A0A0V1CAU5"/>
<dbReference type="AlphaFoldDB" id="A0A0V1CAU5"/>
<evidence type="ECO:0000259" key="9">
    <source>
        <dbReference type="SMART" id="SM01367"/>
    </source>
</evidence>
<keyword evidence="4" id="KW-0805">Transcription regulation</keyword>
<dbReference type="OrthoDB" id="844594at2759"/>
<evidence type="ECO:0000313" key="11">
    <source>
        <dbReference type="EMBL" id="KRY46443.1"/>
    </source>
</evidence>
<evidence type="ECO:0000259" key="10">
    <source>
        <dbReference type="SMART" id="SM01368"/>
    </source>
</evidence>
<dbReference type="InterPro" id="IPR024599">
    <property type="entry name" value="RB_N"/>
</dbReference>
<feature type="region of interest" description="Disordered" evidence="8">
    <location>
        <begin position="925"/>
        <end position="947"/>
    </location>
</feature>
<dbReference type="Pfam" id="PF11934">
    <property type="entry name" value="DUF3452"/>
    <property type="match status" value="1"/>
</dbReference>
<accession>A0A0V1CAU5</accession>